<dbReference type="Pfam" id="PF01225">
    <property type="entry name" value="Mur_ligase"/>
    <property type="match status" value="1"/>
</dbReference>
<evidence type="ECO:0000256" key="1">
    <source>
        <dbReference type="ARBA" id="ARBA00004496"/>
    </source>
</evidence>
<evidence type="ECO:0000313" key="20">
    <source>
        <dbReference type="Proteomes" id="UP000314616"/>
    </source>
</evidence>
<dbReference type="AlphaFoldDB" id="A0A5B8C8N9"/>
<dbReference type="EC" id="6.3.2.8" evidence="3 14"/>
<feature type="compositionally biased region" description="Low complexity" evidence="15">
    <location>
        <begin position="7"/>
        <end position="30"/>
    </location>
</feature>
<dbReference type="GO" id="GO:0009252">
    <property type="term" value="P:peptidoglycan biosynthetic process"/>
    <property type="evidence" value="ECO:0007669"/>
    <property type="project" value="UniProtKB-UniRule"/>
</dbReference>
<feature type="compositionally biased region" description="Pro residues" evidence="15">
    <location>
        <begin position="31"/>
        <end position="45"/>
    </location>
</feature>
<dbReference type="Gene3D" id="3.40.1190.10">
    <property type="entry name" value="Mur-like, catalytic domain"/>
    <property type="match status" value="1"/>
</dbReference>
<dbReference type="Pfam" id="PF02875">
    <property type="entry name" value="Mur_ligase_C"/>
    <property type="match status" value="1"/>
</dbReference>
<keyword evidence="9 14" id="KW-0133">Cell shape</keyword>
<dbReference type="PANTHER" id="PTHR43445">
    <property type="entry name" value="UDP-N-ACETYLMURAMATE--L-ALANINE LIGASE-RELATED"/>
    <property type="match status" value="1"/>
</dbReference>
<keyword evidence="8 14" id="KW-0067">ATP-binding</keyword>
<comment type="catalytic activity">
    <reaction evidence="13 14">
        <text>UDP-N-acetyl-alpha-D-muramate + L-alanine + ATP = UDP-N-acetyl-alpha-D-muramoyl-L-alanine + ADP + phosphate + H(+)</text>
        <dbReference type="Rhea" id="RHEA:23372"/>
        <dbReference type="ChEBI" id="CHEBI:15378"/>
        <dbReference type="ChEBI" id="CHEBI:30616"/>
        <dbReference type="ChEBI" id="CHEBI:43474"/>
        <dbReference type="ChEBI" id="CHEBI:57972"/>
        <dbReference type="ChEBI" id="CHEBI:70757"/>
        <dbReference type="ChEBI" id="CHEBI:83898"/>
        <dbReference type="ChEBI" id="CHEBI:456216"/>
        <dbReference type="EC" id="6.3.2.8"/>
    </reaction>
</comment>
<dbReference type="SUPFAM" id="SSF53244">
    <property type="entry name" value="MurD-like peptide ligases, peptide-binding domain"/>
    <property type="match status" value="1"/>
</dbReference>
<evidence type="ECO:0000256" key="9">
    <source>
        <dbReference type="ARBA" id="ARBA00022960"/>
    </source>
</evidence>
<evidence type="ECO:0000256" key="2">
    <source>
        <dbReference type="ARBA" id="ARBA00004752"/>
    </source>
</evidence>
<keyword evidence="12 14" id="KW-0961">Cell wall biogenesis/degradation</keyword>
<keyword evidence="7 14" id="KW-0547">Nucleotide-binding</keyword>
<dbReference type="Proteomes" id="UP000314616">
    <property type="component" value="Chromosome"/>
</dbReference>
<dbReference type="GO" id="GO:0005524">
    <property type="term" value="F:ATP binding"/>
    <property type="evidence" value="ECO:0007669"/>
    <property type="project" value="UniProtKB-UniRule"/>
</dbReference>
<proteinExistence type="inferred from homology"/>
<evidence type="ECO:0000256" key="12">
    <source>
        <dbReference type="ARBA" id="ARBA00023316"/>
    </source>
</evidence>
<feature type="binding site" evidence="14">
    <location>
        <begin position="197"/>
        <end position="203"/>
    </location>
    <ligand>
        <name>ATP</name>
        <dbReference type="ChEBI" id="CHEBI:30616"/>
    </ligand>
</feature>
<dbReference type="InterPro" id="IPR004101">
    <property type="entry name" value="Mur_ligase_C"/>
</dbReference>
<name>A0A5B8C8N9_9MICO</name>
<dbReference type="OrthoDB" id="9804126at2"/>
<keyword evidence="10 14" id="KW-0573">Peptidoglycan synthesis</keyword>
<evidence type="ECO:0000256" key="4">
    <source>
        <dbReference type="ARBA" id="ARBA00022490"/>
    </source>
</evidence>
<dbReference type="InterPro" id="IPR000713">
    <property type="entry name" value="Mur_ligase_N"/>
</dbReference>
<dbReference type="Gene3D" id="3.90.190.20">
    <property type="entry name" value="Mur ligase, C-terminal domain"/>
    <property type="match status" value="1"/>
</dbReference>
<dbReference type="GO" id="GO:0005737">
    <property type="term" value="C:cytoplasm"/>
    <property type="evidence" value="ECO:0007669"/>
    <property type="project" value="UniProtKB-SubCell"/>
</dbReference>
<evidence type="ECO:0000256" key="5">
    <source>
        <dbReference type="ARBA" id="ARBA00022598"/>
    </source>
</evidence>
<dbReference type="GO" id="GO:0008763">
    <property type="term" value="F:UDP-N-acetylmuramate-L-alanine ligase activity"/>
    <property type="evidence" value="ECO:0007669"/>
    <property type="project" value="UniProtKB-UniRule"/>
</dbReference>
<dbReference type="Gene3D" id="3.40.50.720">
    <property type="entry name" value="NAD(P)-binding Rossmann-like Domain"/>
    <property type="match status" value="1"/>
</dbReference>
<dbReference type="PANTHER" id="PTHR43445:SF3">
    <property type="entry name" value="UDP-N-ACETYLMURAMATE--L-ALANINE LIGASE"/>
    <property type="match status" value="1"/>
</dbReference>
<evidence type="ECO:0000259" key="18">
    <source>
        <dbReference type="Pfam" id="PF08245"/>
    </source>
</evidence>
<evidence type="ECO:0000256" key="6">
    <source>
        <dbReference type="ARBA" id="ARBA00022618"/>
    </source>
</evidence>
<dbReference type="GO" id="GO:0051301">
    <property type="term" value="P:cell division"/>
    <property type="evidence" value="ECO:0007669"/>
    <property type="project" value="UniProtKB-KW"/>
</dbReference>
<feature type="compositionally biased region" description="Low complexity" evidence="15">
    <location>
        <begin position="61"/>
        <end position="73"/>
    </location>
</feature>
<evidence type="ECO:0000256" key="8">
    <source>
        <dbReference type="ARBA" id="ARBA00022840"/>
    </source>
</evidence>
<feature type="domain" description="Mur ligase central" evidence="18">
    <location>
        <begin position="195"/>
        <end position="378"/>
    </location>
</feature>
<keyword evidence="4 14" id="KW-0963">Cytoplasm</keyword>
<comment type="function">
    <text evidence="14">Cell wall formation.</text>
</comment>
<sequence>MSPSRWATASSGSTPPTSSPPAGESSSPTPTWTPPGSPATSPPCSPTARRWPAWVPPRPAPARATAPTAWPRSSPRPPGAPPRRRGRTVADRFHLVGIGGAGMSAVAELLLSRGHAVSGSDQRDSAVLARLRGLGAQVHVGHDGAHVPADAAVVVSTAVRETNPELAVARTRGQQVLHRSQALALAAAGLDFVAVAGAHGKTSTSAMLAVALREAGEDPSYAIGGTVLALGTGAHLGQGRAFVAEADESDGSFLNYAPTVAVVTNIEPDHLDHHGSEAAFRQAFEDFAGRIVPGGLLVACADDPGALALARHAAAAGIRVRTYGTGPGDLPGHVRMDLTELGPRGSTAVLHDDARQEPLELAVGGAHMLLNAAGAWCAGVELGVAPDVMARALGAFTGTGRRFEEKGAAAGVRVVDDYAHHPTEVAATLRTARLAAAGGRVLALFQPHLYSRTQNFAGAFAEALALADEVVVTDVYAAREDPLPGVDGSLITDAMSAAAARYVPDRIEAARALADLARPGDLAMTVGAGDVTELGAVILDRLRERA</sequence>
<dbReference type="EMBL" id="CP040915">
    <property type="protein sequence ID" value="QDC24336.1"/>
    <property type="molecule type" value="Genomic_DNA"/>
</dbReference>
<gene>
    <name evidence="14" type="primary">murC</name>
    <name evidence="19" type="ORF">FE374_06595</name>
</gene>
<keyword evidence="6 14" id="KW-0132">Cell division</keyword>
<comment type="pathway">
    <text evidence="2 14">Cell wall biogenesis; peptidoglycan biosynthesis.</text>
</comment>
<evidence type="ECO:0000256" key="11">
    <source>
        <dbReference type="ARBA" id="ARBA00023306"/>
    </source>
</evidence>
<comment type="subcellular location">
    <subcellularLocation>
        <location evidence="1 14">Cytoplasm</location>
    </subcellularLocation>
</comment>
<keyword evidence="5 14" id="KW-0436">Ligase</keyword>
<dbReference type="InterPro" id="IPR036615">
    <property type="entry name" value="Mur_ligase_C_dom_sf"/>
</dbReference>
<evidence type="ECO:0000313" key="19">
    <source>
        <dbReference type="EMBL" id="QDC24336.1"/>
    </source>
</evidence>
<feature type="domain" description="Mur ligase N-terminal catalytic" evidence="16">
    <location>
        <begin position="93"/>
        <end position="188"/>
    </location>
</feature>
<dbReference type="GO" id="GO:0008360">
    <property type="term" value="P:regulation of cell shape"/>
    <property type="evidence" value="ECO:0007669"/>
    <property type="project" value="UniProtKB-KW"/>
</dbReference>
<dbReference type="HAMAP" id="MF_00046">
    <property type="entry name" value="MurC"/>
    <property type="match status" value="1"/>
</dbReference>
<evidence type="ECO:0000256" key="7">
    <source>
        <dbReference type="ARBA" id="ARBA00022741"/>
    </source>
</evidence>
<keyword evidence="11 14" id="KW-0131">Cell cycle</keyword>
<dbReference type="Pfam" id="PF08245">
    <property type="entry name" value="Mur_ligase_M"/>
    <property type="match status" value="1"/>
</dbReference>
<dbReference type="InterPro" id="IPR050061">
    <property type="entry name" value="MurCDEF_pg_biosynth"/>
</dbReference>
<dbReference type="GO" id="GO:0071555">
    <property type="term" value="P:cell wall organization"/>
    <property type="evidence" value="ECO:0007669"/>
    <property type="project" value="UniProtKB-KW"/>
</dbReference>
<dbReference type="InterPro" id="IPR013221">
    <property type="entry name" value="Mur_ligase_cen"/>
</dbReference>
<dbReference type="KEGG" id="gyu:FE374_06595"/>
<evidence type="ECO:0000256" key="13">
    <source>
        <dbReference type="ARBA" id="ARBA00047833"/>
    </source>
</evidence>
<dbReference type="SUPFAM" id="SSF53623">
    <property type="entry name" value="MurD-like peptide ligases, catalytic domain"/>
    <property type="match status" value="1"/>
</dbReference>
<dbReference type="InterPro" id="IPR036565">
    <property type="entry name" value="Mur-like_cat_sf"/>
</dbReference>
<evidence type="ECO:0000256" key="10">
    <source>
        <dbReference type="ARBA" id="ARBA00022984"/>
    </source>
</evidence>
<feature type="domain" description="Mur ligase C-terminal" evidence="17">
    <location>
        <begin position="401"/>
        <end position="529"/>
    </location>
</feature>
<dbReference type="NCBIfam" id="TIGR01082">
    <property type="entry name" value="murC"/>
    <property type="match status" value="1"/>
</dbReference>
<evidence type="ECO:0000259" key="17">
    <source>
        <dbReference type="Pfam" id="PF02875"/>
    </source>
</evidence>
<dbReference type="SUPFAM" id="SSF51984">
    <property type="entry name" value="MurCD N-terminal domain"/>
    <property type="match status" value="1"/>
</dbReference>
<evidence type="ECO:0000256" key="15">
    <source>
        <dbReference type="SAM" id="MobiDB-lite"/>
    </source>
</evidence>
<comment type="similarity">
    <text evidence="14">Belongs to the MurCDEF family.</text>
</comment>
<feature type="region of interest" description="Disordered" evidence="15">
    <location>
        <begin position="1"/>
        <end position="87"/>
    </location>
</feature>
<evidence type="ECO:0000259" key="16">
    <source>
        <dbReference type="Pfam" id="PF01225"/>
    </source>
</evidence>
<reference evidence="19 20" key="1">
    <citation type="submission" date="2019-05" db="EMBL/GenBank/DDBJ databases">
        <title>Georgenia *** sp. nov., and Georgenia *** sp. nov., isolated from the intestinal contents of plateau pika (Ochotona curzoniae) in the Qinghai-Tibet plateau of China.</title>
        <authorList>
            <person name="Tian Z."/>
        </authorList>
    </citation>
    <scope>NUCLEOTIDE SEQUENCE [LARGE SCALE GENOMIC DNA]</scope>
    <source>
        <strain evidence="19 20">Z443</strain>
    </source>
</reference>
<dbReference type="InterPro" id="IPR005758">
    <property type="entry name" value="UDP-N-AcMur_Ala_ligase_MurC"/>
</dbReference>
<dbReference type="UniPathway" id="UPA00219"/>
<organism evidence="19 20">
    <name type="scientific">Georgenia yuyongxinii</name>
    <dbReference type="NCBI Taxonomy" id="2589797"/>
    <lineage>
        <taxon>Bacteria</taxon>
        <taxon>Bacillati</taxon>
        <taxon>Actinomycetota</taxon>
        <taxon>Actinomycetes</taxon>
        <taxon>Micrococcales</taxon>
        <taxon>Bogoriellaceae</taxon>
        <taxon>Georgenia</taxon>
    </lineage>
</organism>
<protein>
    <recommendedName>
        <fullName evidence="3 14">UDP-N-acetylmuramate--L-alanine ligase</fullName>
        <ecNumber evidence="3 14">6.3.2.8</ecNumber>
    </recommendedName>
    <alternativeName>
        <fullName evidence="14">UDP-N-acetylmuramoyl-L-alanine synthetase</fullName>
    </alternativeName>
</protein>
<evidence type="ECO:0000256" key="14">
    <source>
        <dbReference type="HAMAP-Rule" id="MF_00046"/>
    </source>
</evidence>
<accession>A0A5B8C8N9</accession>
<evidence type="ECO:0000256" key="3">
    <source>
        <dbReference type="ARBA" id="ARBA00012211"/>
    </source>
</evidence>